<dbReference type="Proteomes" id="UP000646827">
    <property type="component" value="Unassembled WGS sequence"/>
</dbReference>
<sequence>MAGEKGKVLLAYSGGLDTSCILAWLIEEGYEVMAYVADVGQEEDFESIRAKALQVGASKDLKEEFVKELIFPAIQANAIYESVYLLGTSLARPVIARRQIEIAAKEGCQYVSHGCTGKGNDQVRFELAYYALNPEIEVIAPWRLPVFFNRFAGRKDLLAFAAEKGIPVVQTAAKPWSTDENLFHISYEAGILEDPNVTPPKDMWKLTVDPEEAPNTPERITITFEKGIPVKVVNHNDNTEVTEPVELFTYLNTIARRNGIGRIDIVESRFIGVKSRGCYETPGGTILRTAHKDLEGLTVDGALRAQRDASITVPYSRCLYNGLYFSPECEFINNSIAFSQRNVTGDVKLKLYKGNTIIEGRVARGDGEKLYNMQESSMDEQGGYNPEDADGFIKIHSIRLKKWTPAKN</sequence>
<dbReference type="InterPro" id="IPR048267">
    <property type="entry name" value="Arginosuc_syn_N"/>
</dbReference>
<dbReference type="InterPro" id="IPR018223">
    <property type="entry name" value="Arginosuc_synth_CS"/>
</dbReference>
<dbReference type="GO" id="GO:0006526">
    <property type="term" value="P:L-arginine biosynthetic process"/>
    <property type="evidence" value="ECO:0007669"/>
    <property type="project" value="UniProtKB-UniPathway"/>
</dbReference>
<evidence type="ECO:0000313" key="15">
    <source>
        <dbReference type="Proteomes" id="UP000646827"/>
    </source>
</evidence>
<protein>
    <recommendedName>
        <fullName evidence="4">Argininosuccinate synthase</fullName>
        <ecNumber evidence="3">6.3.4.5</ecNumber>
    </recommendedName>
    <alternativeName>
        <fullName evidence="10">Citrulline--aspartate ligase</fullName>
    </alternativeName>
</protein>
<evidence type="ECO:0000256" key="6">
    <source>
        <dbReference type="ARBA" id="ARBA00022598"/>
    </source>
</evidence>
<evidence type="ECO:0000256" key="5">
    <source>
        <dbReference type="ARBA" id="ARBA00022571"/>
    </source>
</evidence>
<dbReference type="GO" id="GO:0005524">
    <property type="term" value="F:ATP binding"/>
    <property type="evidence" value="ECO:0007669"/>
    <property type="project" value="UniProtKB-KW"/>
</dbReference>
<keyword evidence="7" id="KW-0028">Amino-acid biosynthesis</keyword>
<proteinExistence type="inferred from homology"/>
<evidence type="ECO:0000256" key="2">
    <source>
        <dbReference type="ARBA" id="ARBA00011881"/>
    </source>
</evidence>
<dbReference type="EC" id="6.3.4.5" evidence="3"/>
<accession>A0A8H7RS35</accession>
<evidence type="ECO:0000259" key="12">
    <source>
        <dbReference type="Pfam" id="PF00764"/>
    </source>
</evidence>
<dbReference type="InterPro" id="IPR048268">
    <property type="entry name" value="Arginosuc_syn_C"/>
</dbReference>
<dbReference type="NCBIfam" id="NF001770">
    <property type="entry name" value="PRK00509.1"/>
    <property type="match status" value="1"/>
</dbReference>
<evidence type="ECO:0000256" key="9">
    <source>
        <dbReference type="ARBA" id="ARBA00022840"/>
    </source>
</evidence>
<reference evidence="14 15" key="1">
    <citation type="submission" date="2020-12" db="EMBL/GenBank/DDBJ databases">
        <title>Metabolic potential, ecology and presence of endohyphal bacteria is reflected in genomic diversity of Mucoromycotina.</title>
        <authorList>
            <person name="Muszewska A."/>
            <person name="Okrasinska A."/>
            <person name="Steczkiewicz K."/>
            <person name="Drgas O."/>
            <person name="Orlowska M."/>
            <person name="Perlinska-Lenart U."/>
            <person name="Aleksandrzak-Piekarczyk T."/>
            <person name="Szatraj K."/>
            <person name="Zielenkiewicz U."/>
            <person name="Pilsyk S."/>
            <person name="Malc E."/>
            <person name="Mieczkowski P."/>
            <person name="Kruszewska J.S."/>
            <person name="Biernat P."/>
            <person name="Pawlowska J."/>
        </authorList>
    </citation>
    <scope>NUCLEOTIDE SEQUENCE [LARGE SCALE GENOMIC DNA]</scope>
    <source>
        <strain evidence="14 15">CBS 142.35</strain>
    </source>
</reference>
<dbReference type="UniPathway" id="UPA00068">
    <property type="reaction ID" value="UER00113"/>
</dbReference>
<dbReference type="PROSITE" id="PS00564">
    <property type="entry name" value="ARGININOSUCCIN_SYN_1"/>
    <property type="match status" value="1"/>
</dbReference>
<dbReference type="Gene3D" id="3.40.50.620">
    <property type="entry name" value="HUPs"/>
    <property type="match status" value="1"/>
</dbReference>
<comment type="caution">
    <text evidence="14">The sequence shown here is derived from an EMBL/GenBank/DDBJ whole genome shotgun (WGS) entry which is preliminary data.</text>
</comment>
<dbReference type="PANTHER" id="PTHR11587:SF2">
    <property type="entry name" value="ARGININOSUCCINATE SYNTHASE"/>
    <property type="match status" value="1"/>
</dbReference>
<evidence type="ECO:0000313" key="14">
    <source>
        <dbReference type="EMBL" id="KAG2215665.1"/>
    </source>
</evidence>
<dbReference type="GO" id="GO:0004055">
    <property type="term" value="F:argininosuccinate synthase activity"/>
    <property type="evidence" value="ECO:0007669"/>
    <property type="project" value="UniProtKB-EC"/>
</dbReference>
<dbReference type="GO" id="GO:0005737">
    <property type="term" value="C:cytoplasm"/>
    <property type="evidence" value="ECO:0007669"/>
    <property type="project" value="TreeGrafter"/>
</dbReference>
<dbReference type="PANTHER" id="PTHR11587">
    <property type="entry name" value="ARGININOSUCCINATE SYNTHASE"/>
    <property type="match status" value="1"/>
</dbReference>
<dbReference type="FunFam" id="3.40.50.620:FF:000019">
    <property type="entry name" value="Argininosuccinate synthase"/>
    <property type="match status" value="1"/>
</dbReference>
<gene>
    <name evidence="14" type="ORF">INT45_002768</name>
</gene>
<evidence type="ECO:0000256" key="7">
    <source>
        <dbReference type="ARBA" id="ARBA00022605"/>
    </source>
</evidence>
<dbReference type="InterPro" id="IPR001518">
    <property type="entry name" value="Arginosuc_synth"/>
</dbReference>
<dbReference type="HAMAP" id="MF_00005">
    <property type="entry name" value="Arg_succ_synth_type1"/>
    <property type="match status" value="1"/>
</dbReference>
<dbReference type="SUPFAM" id="SSF69864">
    <property type="entry name" value="Argininosuccinate synthetase, C-terminal domain"/>
    <property type="match status" value="1"/>
</dbReference>
<keyword evidence="9" id="KW-0067">ATP-binding</keyword>
<dbReference type="InterPro" id="IPR014729">
    <property type="entry name" value="Rossmann-like_a/b/a_fold"/>
</dbReference>
<dbReference type="NCBIfam" id="TIGR00032">
    <property type="entry name" value="argG"/>
    <property type="match status" value="1"/>
</dbReference>
<dbReference type="OrthoDB" id="1688907at2759"/>
<evidence type="ECO:0000256" key="4">
    <source>
        <dbReference type="ARBA" id="ARBA00014810"/>
    </source>
</evidence>
<dbReference type="CDD" id="cd01999">
    <property type="entry name" value="ASS"/>
    <property type="match status" value="1"/>
</dbReference>
<dbReference type="AlphaFoldDB" id="A0A8H7RS35"/>
<dbReference type="FunFam" id="3.90.1260.10:FF:000003">
    <property type="entry name" value="Argininosuccinate synthase"/>
    <property type="match status" value="1"/>
</dbReference>
<feature type="domain" description="Arginosuccinate synthase C-terminal" evidence="13">
    <location>
        <begin position="176"/>
        <end position="402"/>
    </location>
</feature>
<comment type="subunit">
    <text evidence="2">Homotetramer.</text>
</comment>
<dbReference type="GO" id="GO:0000053">
    <property type="term" value="P:argininosuccinate metabolic process"/>
    <property type="evidence" value="ECO:0007669"/>
    <property type="project" value="TreeGrafter"/>
</dbReference>
<dbReference type="Pfam" id="PF00764">
    <property type="entry name" value="Arginosuc_synth"/>
    <property type="match status" value="1"/>
</dbReference>
<keyword evidence="6" id="KW-0436">Ligase</keyword>
<evidence type="ECO:0000256" key="10">
    <source>
        <dbReference type="ARBA" id="ARBA00029916"/>
    </source>
</evidence>
<comment type="pathway">
    <text evidence="1">Amino-acid biosynthesis; L-arginine biosynthesis; L-arginine from L-ornithine and carbamoyl phosphate: step 2/3.</text>
</comment>
<evidence type="ECO:0000259" key="13">
    <source>
        <dbReference type="Pfam" id="PF20979"/>
    </source>
</evidence>
<keyword evidence="15" id="KW-1185">Reference proteome</keyword>
<keyword evidence="8" id="KW-0547">Nucleotide-binding</keyword>
<evidence type="ECO:0000256" key="3">
    <source>
        <dbReference type="ARBA" id="ARBA00012286"/>
    </source>
</evidence>
<dbReference type="InterPro" id="IPR023434">
    <property type="entry name" value="Arginosuc_synth_type_1_subfam"/>
</dbReference>
<dbReference type="Pfam" id="PF20979">
    <property type="entry name" value="Arginosuc_syn_C"/>
    <property type="match status" value="1"/>
</dbReference>
<keyword evidence="5" id="KW-0055">Arginine biosynthesis</keyword>
<dbReference type="GO" id="GO:0000050">
    <property type="term" value="P:urea cycle"/>
    <property type="evidence" value="ECO:0007669"/>
    <property type="project" value="TreeGrafter"/>
</dbReference>
<evidence type="ECO:0000256" key="1">
    <source>
        <dbReference type="ARBA" id="ARBA00004967"/>
    </source>
</evidence>
<dbReference type="EMBL" id="JAEPRB010000497">
    <property type="protein sequence ID" value="KAG2215665.1"/>
    <property type="molecule type" value="Genomic_DNA"/>
</dbReference>
<evidence type="ECO:0000256" key="11">
    <source>
        <dbReference type="ARBA" id="ARBA00060987"/>
    </source>
</evidence>
<dbReference type="Gene3D" id="3.90.1260.10">
    <property type="entry name" value="Argininosuccinate synthetase, chain A, domain 2"/>
    <property type="match status" value="1"/>
</dbReference>
<dbReference type="InterPro" id="IPR024074">
    <property type="entry name" value="AS_cat/multimer_dom_body"/>
</dbReference>
<comment type="similarity">
    <text evidence="11">Belongs to the argininosuccinate synthase family. Type 1 subfamily.</text>
</comment>
<dbReference type="PROSITE" id="PS00565">
    <property type="entry name" value="ARGININOSUCCIN_SYN_2"/>
    <property type="match status" value="1"/>
</dbReference>
<dbReference type="SUPFAM" id="SSF52402">
    <property type="entry name" value="Adenine nucleotide alpha hydrolases-like"/>
    <property type="match status" value="1"/>
</dbReference>
<organism evidence="14 15">
    <name type="scientific">Circinella minor</name>
    <dbReference type="NCBI Taxonomy" id="1195481"/>
    <lineage>
        <taxon>Eukaryota</taxon>
        <taxon>Fungi</taxon>
        <taxon>Fungi incertae sedis</taxon>
        <taxon>Mucoromycota</taxon>
        <taxon>Mucoromycotina</taxon>
        <taxon>Mucoromycetes</taxon>
        <taxon>Mucorales</taxon>
        <taxon>Lichtheimiaceae</taxon>
        <taxon>Circinella</taxon>
    </lineage>
</organism>
<evidence type="ECO:0000256" key="8">
    <source>
        <dbReference type="ARBA" id="ARBA00022741"/>
    </source>
</evidence>
<name>A0A8H7RS35_9FUNG</name>
<feature type="domain" description="Arginosuccinate synthase-like N-terminal" evidence="12">
    <location>
        <begin position="7"/>
        <end position="167"/>
    </location>
</feature>